<evidence type="ECO:0000256" key="3">
    <source>
        <dbReference type="ARBA" id="ARBA00022729"/>
    </source>
</evidence>
<keyword evidence="5" id="KW-0256">Endoplasmic reticulum</keyword>
<accession>A0A0K9NNC3</accession>
<evidence type="ECO:0000256" key="6">
    <source>
        <dbReference type="ARBA" id="ARBA00022989"/>
    </source>
</evidence>
<keyword evidence="4" id="KW-0677">Repeat</keyword>
<dbReference type="InterPro" id="IPR044623">
    <property type="entry name" value="HRD3"/>
</dbReference>
<organism evidence="13 14">
    <name type="scientific">Zostera marina</name>
    <name type="common">Eelgrass</name>
    <dbReference type="NCBI Taxonomy" id="29655"/>
    <lineage>
        <taxon>Eukaryota</taxon>
        <taxon>Viridiplantae</taxon>
        <taxon>Streptophyta</taxon>
        <taxon>Embryophyta</taxon>
        <taxon>Tracheophyta</taxon>
        <taxon>Spermatophyta</taxon>
        <taxon>Magnoliopsida</taxon>
        <taxon>Liliopsida</taxon>
        <taxon>Zosteraceae</taxon>
        <taxon>Zostera</taxon>
    </lineage>
</organism>
<sequence>MDSLRGFLFFLAVLPLSSTGLAAPPRRSVHVITLEDLKDTLPNTPTSTTNTDDASEWDEFHDPDQKPPSSLDTGSWRHAVESTANTTDSVPLSDSREIDYLAGIQGIIMGEDGVDDALGLIDKSAVEGFAHAQSVLGFCYGSGVGMKMNRGKAMVYHQFAADGGNAQSKLALAYSYFRQTMHEKAVEHYSELAEASVASFMISKDQPVLEIIRIHNGAEENKEALKKFRGEADEGFQVLEHQALRGNPGAMYQIGMFYYFGMRGVPRDNSNALHWFVKAVEKGEPKSMELLGEMYASGNGVKRNYTKALEWLTLSSEHHHSSAFNGLGYLYVKGYGVEKNYTKAKLYFEKAAANKAGGFYNLGVLFLKGIGVKKDVTMARNHFLTAGNAGHPKALYQLGKMFEKGIGLKKNLAMASVLYKVVAERGPWNSLSSWALEFYLKGDVRKALLIYLRMAELGYEVAQSNAAWILDKYEENSMCIGESGLCTSTERHLLQHSLWWQASEQGNEHAALLIGDAYYYGRGMERDYERAAEAYMHAQSQSNSQAMFNLGYMHERGEGLPLDLHLAKRYYDQALEHNLDARLAVTLALTSLWVRKNYNGGFLVDIIDSLPEVFPRIELWVEEVLMDEGNATILTLFVCLLTVLFLRERQRRQVVIPPHPNDVRHD</sequence>
<keyword evidence="7 11" id="KW-0472">Membrane</keyword>
<dbReference type="InterPro" id="IPR006597">
    <property type="entry name" value="Sel1-like"/>
</dbReference>
<dbReference type="GO" id="GO:0036503">
    <property type="term" value="P:ERAD pathway"/>
    <property type="evidence" value="ECO:0007669"/>
    <property type="project" value="InterPro"/>
</dbReference>
<feature type="compositionally biased region" description="Low complexity" evidence="10">
    <location>
        <begin position="40"/>
        <end position="52"/>
    </location>
</feature>
<feature type="signal peptide" evidence="12">
    <location>
        <begin position="1"/>
        <end position="22"/>
    </location>
</feature>
<evidence type="ECO:0000256" key="1">
    <source>
        <dbReference type="ARBA" id="ARBA00004389"/>
    </source>
</evidence>
<dbReference type="FunFam" id="1.25.40.10:FF:001837">
    <property type="entry name" value="ERAD-associated E3 ubiquitin-protein ligase component HRD3A"/>
    <property type="match status" value="1"/>
</dbReference>
<proteinExistence type="inferred from homology"/>
<dbReference type="PANTHER" id="PTHR45084:SF1">
    <property type="entry name" value="ERAD-ASSOCIATED E3 UBIQUITIN-PROTEIN LIGASE COMPONENT HRD3A-RELATED"/>
    <property type="match status" value="1"/>
</dbReference>
<comment type="similarity">
    <text evidence="9">Belongs to the sel-1 family.</text>
</comment>
<comment type="subcellular location">
    <subcellularLocation>
        <location evidence="1">Endoplasmic reticulum membrane</location>
        <topology evidence="1">Single-pass membrane protein</topology>
    </subcellularLocation>
</comment>
<feature type="transmembrane region" description="Helical" evidence="11">
    <location>
        <begin position="629"/>
        <end position="646"/>
    </location>
</feature>
<evidence type="ECO:0000256" key="7">
    <source>
        <dbReference type="ARBA" id="ARBA00023136"/>
    </source>
</evidence>
<protein>
    <submittedName>
        <fullName evidence="13">Sel-1</fullName>
    </submittedName>
</protein>
<dbReference type="OrthoDB" id="27934at2759"/>
<evidence type="ECO:0000256" key="5">
    <source>
        <dbReference type="ARBA" id="ARBA00022824"/>
    </source>
</evidence>
<dbReference type="GO" id="GO:0005789">
    <property type="term" value="C:endoplasmic reticulum membrane"/>
    <property type="evidence" value="ECO:0007669"/>
    <property type="project" value="UniProtKB-SubCell"/>
</dbReference>
<feature type="region of interest" description="Disordered" evidence="10">
    <location>
        <begin position="39"/>
        <end position="75"/>
    </location>
</feature>
<keyword evidence="14" id="KW-1185">Reference proteome</keyword>
<keyword evidence="3 12" id="KW-0732">Signal</keyword>
<dbReference type="Pfam" id="PF08238">
    <property type="entry name" value="Sel1"/>
    <property type="match status" value="8"/>
</dbReference>
<keyword evidence="6 11" id="KW-1133">Transmembrane helix</keyword>
<evidence type="ECO:0000256" key="12">
    <source>
        <dbReference type="SAM" id="SignalP"/>
    </source>
</evidence>
<keyword evidence="2 11" id="KW-0812">Transmembrane</keyword>
<evidence type="ECO:0000256" key="9">
    <source>
        <dbReference type="ARBA" id="ARBA00038101"/>
    </source>
</evidence>
<evidence type="ECO:0000256" key="10">
    <source>
        <dbReference type="SAM" id="MobiDB-lite"/>
    </source>
</evidence>
<dbReference type="PANTHER" id="PTHR45084">
    <property type="entry name" value="ERAD-ASSOCIATED E3 UBIQUITIN-PROTEIN LIGASE COMPONENT HRD3A-RELATED"/>
    <property type="match status" value="1"/>
</dbReference>
<evidence type="ECO:0000256" key="4">
    <source>
        <dbReference type="ARBA" id="ARBA00022737"/>
    </source>
</evidence>
<dbReference type="Gene3D" id="1.25.40.10">
    <property type="entry name" value="Tetratricopeptide repeat domain"/>
    <property type="match status" value="2"/>
</dbReference>
<gene>
    <name evidence="13" type="ORF">ZOSMA_84G00140</name>
</gene>
<evidence type="ECO:0000256" key="11">
    <source>
        <dbReference type="SAM" id="Phobius"/>
    </source>
</evidence>
<evidence type="ECO:0000256" key="2">
    <source>
        <dbReference type="ARBA" id="ARBA00022692"/>
    </source>
</evidence>
<comment type="caution">
    <text evidence="13">The sequence shown here is derived from an EMBL/GenBank/DDBJ whole genome shotgun (WGS) entry which is preliminary data.</text>
</comment>
<dbReference type="AlphaFoldDB" id="A0A0K9NNC3"/>
<dbReference type="SMART" id="SM00671">
    <property type="entry name" value="SEL1"/>
    <property type="match status" value="9"/>
</dbReference>
<dbReference type="STRING" id="29655.A0A0K9NNC3"/>
<evidence type="ECO:0000313" key="13">
    <source>
        <dbReference type="EMBL" id="KMZ57577.1"/>
    </source>
</evidence>
<feature type="chain" id="PRO_5005527114" evidence="12">
    <location>
        <begin position="23"/>
        <end position="666"/>
    </location>
</feature>
<dbReference type="InterPro" id="IPR011990">
    <property type="entry name" value="TPR-like_helical_dom_sf"/>
</dbReference>
<evidence type="ECO:0000256" key="8">
    <source>
        <dbReference type="ARBA" id="ARBA00023180"/>
    </source>
</evidence>
<dbReference type="Proteomes" id="UP000036987">
    <property type="component" value="Unassembled WGS sequence"/>
</dbReference>
<evidence type="ECO:0000313" key="14">
    <source>
        <dbReference type="Proteomes" id="UP000036987"/>
    </source>
</evidence>
<dbReference type="SUPFAM" id="SSF81901">
    <property type="entry name" value="HCP-like"/>
    <property type="match status" value="4"/>
</dbReference>
<reference evidence="14" key="1">
    <citation type="journal article" date="2016" name="Nature">
        <title>The genome of the seagrass Zostera marina reveals angiosperm adaptation to the sea.</title>
        <authorList>
            <person name="Olsen J.L."/>
            <person name="Rouze P."/>
            <person name="Verhelst B."/>
            <person name="Lin Y.-C."/>
            <person name="Bayer T."/>
            <person name="Collen J."/>
            <person name="Dattolo E."/>
            <person name="De Paoli E."/>
            <person name="Dittami S."/>
            <person name="Maumus F."/>
            <person name="Michel G."/>
            <person name="Kersting A."/>
            <person name="Lauritano C."/>
            <person name="Lohaus R."/>
            <person name="Toepel M."/>
            <person name="Tonon T."/>
            <person name="Vanneste K."/>
            <person name="Amirebrahimi M."/>
            <person name="Brakel J."/>
            <person name="Bostroem C."/>
            <person name="Chovatia M."/>
            <person name="Grimwood J."/>
            <person name="Jenkins J.W."/>
            <person name="Jueterbock A."/>
            <person name="Mraz A."/>
            <person name="Stam W.T."/>
            <person name="Tice H."/>
            <person name="Bornberg-Bauer E."/>
            <person name="Green P.J."/>
            <person name="Pearson G.A."/>
            <person name="Procaccini G."/>
            <person name="Duarte C.M."/>
            <person name="Schmutz J."/>
            <person name="Reusch T.B.H."/>
            <person name="Van de Peer Y."/>
        </authorList>
    </citation>
    <scope>NUCLEOTIDE SEQUENCE [LARGE SCALE GENOMIC DNA]</scope>
    <source>
        <strain evidence="14">cv. Finnish</strain>
    </source>
</reference>
<dbReference type="OMA" id="LLGHWMD"/>
<keyword evidence="8" id="KW-0325">Glycoprotein</keyword>
<dbReference type="EMBL" id="LFYR01002048">
    <property type="protein sequence ID" value="KMZ57577.1"/>
    <property type="molecule type" value="Genomic_DNA"/>
</dbReference>
<name>A0A0K9NNC3_ZOSMR</name>